<reference evidence="1 2" key="1">
    <citation type="journal article" date="2016" name="Nat. Commun.">
        <title>Ectomycorrhizal ecology is imprinted in the genome of the dominant symbiotic fungus Cenococcum geophilum.</title>
        <authorList>
            <consortium name="DOE Joint Genome Institute"/>
            <person name="Peter M."/>
            <person name="Kohler A."/>
            <person name="Ohm R.A."/>
            <person name="Kuo A."/>
            <person name="Krutzmann J."/>
            <person name="Morin E."/>
            <person name="Arend M."/>
            <person name="Barry K.W."/>
            <person name="Binder M."/>
            <person name="Choi C."/>
            <person name="Clum A."/>
            <person name="Copeland A."/>
            <person name="Grisel N."/>
            <person name="Haridas S."/>
            <person name="Kipfer T."/>
            <person name="LaButti K."/>
            <person name="Lindquist E."/>
            <person name="Lipzen A."/>
            <person name="Maire R."/>
            <person name="Meier B."/>
            <person name="Mihaltcheva S."/>
            <person name="Molinier V."/>
            <person name="Murat C."/>
            <person name="Poggeler S."/>
            <person name="Quandt C.A."/>
            <person name="Sperisen C."/>
            <person name="Tritt A."/>
            <person name="Tisserant E."/>
            <person name="Crous P.W."/>
            <person name="Henrissat B."/>
            <person name="Nehls U."/>
            <person name="Egli S."/>
            <person name="Spatafora J.W."/>
            <person name="Grigoriev I.V."/>
            <person name="Martin F.M."/>
        </authorList>
    </citation>
    <scope>NUCLEOTIDE SEQUENCE [LARGE SCALE GENOMIC DNA]</scope>
    <source>
        <strain evidence="1 2">CBS 459.81</strain>
    </source>
</reference>
<evidence type="ECO:0000313" key="2">
    <source>
        <dbReference type="Proteomes" id="UP000250266"/>
    </source>
</evidence>
<dbReference type="EMBL" id="KV745990">
    <property type="protein sequence ID" value="OCK73080.1"/>
    <property type="molecule type" value="Genomic_DNA"/>
</dbReference>
<gene>
    <name evidence="1" type="ORF">K432DRAFT_387566</name>
</gene>
<dbReference type="OrthoDB" id="2013972at2759"/>
<dbReference type="GO" id="GO:0032259">
    <property type="term" value="P:methylation"/>
    <property type="evidence" value="ECO:0007669"/>
    <property type="project" value="UniProtKB-KW"/>
</dbReference>
<dbReference type="PANTHER" id="PTHR43591">
    <property type="entry name" value="METHYLTRANSFERASE"/>
    <property type="match status" value="1"/>
</dbReference>
<organism evidence="1 2">
    <name type="scientific">Lepidopterella palustris CBS 459.81</name>
    <dbReference type="NCBI Taxonomy" id="1314670"/>
    <lineage>
        <taxon>Eukaryota</taxon>
        <taxon>Fungi</taxon>
        <taxon>Dikarya</taxon>
        <taxon>Ascomycota</taxon>
        <taxon>Pezizomycotina</taxon>
        <taxon>Dothideomycetes</taxon>
        <taxon>Pleosporomycetidae</taxon>
        <taxon>Mytilinidiales</taxon>
        <taxon>Argynnaceae</taxon>
        <taxon>Lepidopterella</taxon>
    </lineage>
</organism>
<dbReference type="AlphaFoldDB" id="A0A8E2DWX7"/>
<proteinExistence type="predicted"/>
<dbReference type="Proteomes" id="UP000250266">
    <property type="component" value="Unassembled WGS sequence"/>
</dbReference>
<dbReference type="InterPro" id="IPR029063">
    <property type="entry name" value="SAM-dependent_MTases_sf"/>
</dbReference>
<keyword evidence="2" id="KW-1185">Reference proteome</keyword>
<dbReference type="Gene3D" id="3.40.50.150">
    <property type="entry name" value="Vaccinia Virus protein VP39"/>
    <property type="match status" value="1"/>
</dbReference>
<evidence type="ECO:0000313" key="1">
    <source>
        <dbReference type="EMBL" id="OCK73080.1"/>
    </source>
</evidence>
<dbReference type="PANTHER" id="PTHR43591:SF24">
    <property type="entry name" value="2-METHOXY-6-POLYPRENYL-1,4-BENZOQUINOL METHYLASE, MITOCHONDRIAL"/>
    <property type="match status" value="1"/>
</dbReference>
<keyword evidence="1" id="KW-0489">Methyltransferase</keyword>
<sequence length="368" mass="41084">MTDHGAPNLPAVAQSVAAGQDQLIAADPASVAVEYDHLDPSHLIGSQLVVDSLDDDSAFDDDDDASSVSASLTPSVSEGNWEKGRRYHSYKSAKYFVPNDDEEQNRLELQHQIWYIVLSGRLYLAPLDKSAIRNALDLGCGTGSWAIDFADTHPNCQVLGTDLSPIQPSNVPPNCSFMVDDAGADWAFSHKFDYIHTRSISSGIRDWDRLLEQAFENLRPGGWVELHELHMPIKCDDGTAGPDSAIIKWSQGVYEATKKFGIDMLASLKHAERLRERGFVGVEETHIKWPIGPWPKGEKEKKIGFMFQQDIAGNLRGISQKIFTQILGQSDEEFDKFITQTHDDMMNPKIHAYFPVDIFWAQKPLDNV</sequence>
<dbReference type="CDD" id="cd02440">
    <property type="entry name" value="AdoMet_MTases"/>
    <property type="match status" value="1"/>
</dbReference>
<name>A0A8E2DWX7_9PEZI</name>
<dbReference type="Pfam" id="PF13489">
    <property type="entry name" value="Methyltransf_23"/>
    <property type="match status" value="1"/>
</dbReference>
<dbReference type="GO" id="GO:0008168">
    <property type="term" value="F:methyltransferase activity"/>
    <property type="evidence" value="ECO:0007669"/>
    <property type="project" value="UniProtKB-KW"/>
</dbReference>
<protein>
    <submittedName>
        <fullName evidence="1">S-adenosyl-L-methionine-dependent methyltransferase</fullName>
    </submittedName>
</protein>
<accession>A0A8E2DWX7</accession>
<keyword evidence="1" id="KW-0808">Transferase</keyword>
<dbReference type="SUPFAM" id="SSF53335">
    <property type="entry name" value="S-adenosyl-L-methionine-dependent methyltransferases"/>
    <property type="match status" value="1"/>
</dbReference>